<dbReference type="PRINTS" id="PR00032">
    <property type="entry name" value="HTHARAC"/>
</dbReference>
<dbReference type="EMBL" id="LVJN01000015">
    <property type="protein sequence ID" value="OSM06904.1"/>
    <property type="molecule type" value="Genomic_DNA"/>
</dbReference>
<dbReference type="InterPro" id="IPR010499">
    <property type="entry name" value="AraC_E-bd"/>
</dbReference>
<dbReference type="STRING" id="1434232.MAIT1_00215"/>
<dbReference type="InterPro" id="IPR011256">
    <property type="entry name" value="Reg_factor_effector_dom_sf"/>
</dbReference>
<dbReference type="SMART" id="SM00342">
    <property type="entry name" value="HTH_ARAC"/>
    <property type="match status" value="1"/>
</dbReference>
<dbReference type="PANTHER" id="PTHR40055:SF1">
    <property type="entry name" value="TRANSCRIPTIONAL REGULATOR YGIV-RELATED"/>
    <property type="match status" value="1"/>
</dbReference>
<dbReference type="InterPro" id="IPR020449">
    <property type="entry name" value="Tscrpt_reg_AraC-type_HTH"/>
</dbReference>
<keyword evidence="6" id="KW-1185">Reference proteome</keyword>
<dbReference type="Pfam" id="PF12833">
    <property type="entry name" value="HTH_18"/>
    <property type="match status" value="1"/>
</dbReference>
<dbReference type="PANTHER" id="PTHR40055">
    <property type="entry name" value="TRANSCRIPTIONAL REGULATOR YGIV-RELATED"/>
    <property type="match status" value="1"/>
</dbReference>
<feature type="domain" description="HTH araC/xylS-type" evidence="4">
    <location>
        <begin position="15"/>
        <end position="113"/>
    </location>
</feature>
<dbReference type="Gene3D" id="1.10.10.60">
    <property type="entry name" value="Homeodomain-like"/>
    <property type="match status" value="2"/>
</dbReference>
<evidence type="ECO:0000313" key="5">
    <source>
        <dbReference type="EMBL" id="OSM06904.1"/>
    </source>
</evidence>
<dbReference type="SMART" id="SM00871">
    <property type="entry name" value="AraC_E_bind"/>
    <property type="match status" value="1"/>
</dbReference>
<keyword evidence="3" id="KW-0804">Transcription</keyword>
<sequence>MMTETQAAAYAKRFERVFDHIERHLDEPLDLERLSRVANFSKFHFHRQFSHYCGMSVIAYVRQLRLKHACDRLAFGQERVIDIALDVGFDSPEAFARAFRQAFGQSPSQFRRNPQWRPWRERITPPPRIRREPMDVKIVNFPATRVAVLQHHGAPELVNDSARLFIQWRQETGLSPVRASRTFGIAFSDPDVTEPEAFRFDICGEVTQPIPEGNPQGVTNGEISEGRCAVVRHLGSHDRLAESIYPLFREWLPESGEELRDFPLFFHYINLVPDVAEHELITDILLPLKG</sequence>
<dbReference type="InterPro" id="IPR018060">
    <property type="entry name" value="HTH_AraC"/>
</dbReference>
<gene>
    <name evidence="5" type="ORF">MAIT1_00215</name>
</gene>
<reference evidence="5 6" key="1">
    <citation type="journal article" date="2016" name="BMC Genomics">
        <title>Combined genomic and structural analyses of a cultured magnetotactic bacterium reveals its niche adaptation to a dynamic environment.</title>
        <authorList>
            <person name="Araujo A.C."/>
            <person name="Morillo V."/>
            <person name="Cypriano J."/>
            <person name="Teixeira L.C."/>
            <person name="Leao P."/>
            <person name="Lyra S."/>
            <person name="Almeida L.G."/>
            <person name="Bazylinski D.A."/>
            <person name="Vasconcellos A.T."/>
            <person name="Abreu F."/>
            <person name="Lins U."/>
        </authorList>
    </citation>
    <scope>NUCLEOTIDE SEQUENCE [LARGE SCALE GENOMIC DNA]</scope>
    <source>
        <strain evidence="5 6">IT-1</strain>
    </source>
</reference>
<dbReference type="GO" id="GO:0003700">
    <property type="term" value="F:DNA-binding transcription factor activity"/>
    <property type="evidence" value="ECO:0007669"/>
    <property type="project" value="InterPro"/>
</dbReference>
<protein>
    <submittedName>
        <fullName evidence="5">Putative transcription activator, effector binding protein</fullName>
    </submittedName>
</protein>
<dbReference type="InterPro" id="IPR009057">
    <property type="entry name" value="Homeodomain-like_sf"/>
</dbReference>
<comment type="caution">
    <text evidence="5">The sequence shown here is derived from an EMBL/GenBank/DDBJ whole genome shotgun (WGS) entry which is preliminary data.</text>
</comment>
<dbReference type="InterPro" id="IPR018062">
    <property type="entry name" value="HTH_AraC-typ_CS"/>
</dbReference>
<dbReference type="InterPro" id="IPR050908">
    <property type="entry name" value="SmbC-like"/>
</dbReference>
<evidence type="ECO:0000313" key="6">
    <source>
        <dbReference type="Proteomes" id="UP000194003"/>
    </source>
</evidence>
<evidence type="ECO:0000256" key="1">
    <source>
        <dbReference type="ARBA" id="ARBA00023015"/>
    </source>
</evidence>
<dbReference type="SUPFAM" id="SSF46689">
    <property type="entry name" value="Homeodomain-like"/>
    <property type="match status" value="2"/>
</dbReference>
<dbReference type="InterPro" id="IPR029442">
    <property type="entry name" value="GyrI-like"/>
</dbReference>
<name>A0A1Y2KAF2_9PROT</name>
<proteinExistence type="predicted"/>
<dbReference type="PROSITE" id="PS01124">
    <property type="entry name" value="HTH_ARAC_FAMILY_2"/>
    <property type="match status" value="1"/>
</dbReference>
<dbReference type="PROSITE" id="PS00041">
    <property type="entry name" value="HTH_ARAC_FAMILY_1"/>
    <property type="match status" value="1"/>
</dbReference>
<evidence type="ECO:0000259" key="4">
    <source>
        <dbReference type="PROSITE" id="PS01124"/>
    </source>
</evidence>
<dbReference type="Pfam" id="PF06445">
    <property type="entry name" value="GyrI-like"/>
    <property type="match status" value="1"/>
</dbReference>
<dbReference type="Gene3D" id="3.20.80.10">
    <property type="entry name" value="Regulatory factor, effector binding domain"/>
    <property type="match status" value="1"/>
</dbReference>
<dbReference type="Proteomes" id="UP000194003">
    <property type="component" value="Unassembled WGS sequence"/>
</dbReference>
<evidence type="ECO:0000256" key="3">
    <source>
        <dbReference type="ARBA" id="ARBA00023163"/>
    </source>
</evidence>
<organism evidence="5 6">
    <name type="scientific">Magnetofaba australis IT-1</name>
    <dbReference type="NCBI Taxonomy" id="1434232"/>
    <lineage>
        <taxon>Bacteria</taxon>
        <taxon>Pseudomonadati</taxon>
        <taxon>Pseudomonadota</taxon>
        <taxon>Magnetococcia</taxon>
        <taxon>Magnetococcales</taxon>
        <taxon>Magnetococcaceae</taxon>
        <taxon>Magnetofaba</taxon>
    </lineage>
</organism>
<keyword evidence="1" id="KW-0805">Transcription regulation</keyword>
<keyword evidence="2" id="KW-0238">DNA-binding</keyword>
<evidence type="ECO:0000256" key="2">
    <source>
        <dbReference type="ARBA" id="ARBA00023125"/>
    </source>
</evidence>
<accession>A0A1Y2KAF2</accession>
<dbReference type="SUPFAM" id="SSF55136">
    <property type="entry name" value="Probable bacterial effector-binding domain"/>
    <property type="match status" value="1"/>
</dbReference>
<dbReference type="GO" id="GO:0043565">
    <property type="term" value="F:sequence-specific DNA binding"/>
    <property type="evidence" value="ECO:0007669"/>
    <property type="project" value="InterPro"/>
</dbReference>
<dbReference type="AlphaFoldDB" id="A0A1Y2KAF2"/>